<dbReference type="Proteomes" id="UP001515100">
    <property type="component" value="Unassembled WGS sequence"/>
</dbReference>
<protein>
    <submittedName>
        <fullName evidence="1">DUF501 domain-containing protein</fullName>
    </submittedName>
</protein>
<name>A0A641ANC9_9ACTN</name>
<dbReference type="AlphaFoldDB" id="A0A641ANC9"/>
<proteinExistence type="predicted"/>
<gene>
    <name evidence="1" type="ORF">ESP62_006900</name>
</gene>
<sequence length="144" mass="15663">MSRCPSGHPNVVKTEPRLDDGTPFPTMFYLTCPRLAGEIGTLEASGLMREMSARLLEDQALAEAYQRAHDEYLAEREALGHVPEIDGITAGGMPTRVKCLHVLAGHSLAKGPGVNPLGDETLELLGEWWRGSPCDPEWVAPVDD</sequence>
<evidence type="ECO:0000313" key="1">
    <source>
        <dbReference type="EMBL" id="KAA1378778.1"/>
    </source>
</evidence>
<organism evidence="1 2">
    <name type="scientific">Aeromicrobium fastidiosum</name>
    <dbReference type="NCBI Taxonomy" id="52699"/>
    <lineage>
        <taxon>Bacteria</taxon>
        <taxon>Bacillati</taxon>
        <taxon>Actinomycetota</taxon>
        <taxon>Actinomycetes</taxon>
        <taxon>Propionibacteriales</taxon>
        <taxon>Nocardioidaceae</taxon>
        <taxon>Aeromicrobium</taxon>
    </lineage>
</organism>
<accession>A0A641ANC9</accession>
<dbReference type="InterPro" id="IPR007511">
    <property type="entry name" value="DUF501"/>
</dbReference>
<evidence type="ECO:0000313" key="2">
    <source>
        <dbReference type="Proteomes" id="UP001515100"/>
    </source>
</evidence>
<comment type="caution">
    <text evidence="1">The sequence shown here is derived from an EMBL/GenBank/DDBJ whole genome shotgun (WGS) entry which is preliminary data.</text>
</comment>
<dbReference type="PANTHER" id="PTHR37163">
    <property type="entry name" value="CONSERVED PROTEIN"/>
    <property type="match status" value="1"/>
</dbReference>
<dbReference type="OrthoDB" id="13546at2"/>
<dbReference type="PANTHER" id="PTHR37163:SF1">
    <property type="entry name" value="DUF501 DOMAIN-CONTAINING PROTEIN"/>
    <property type="match status" value="1"/>
</dbReference>
<reference evidence="1" key="1">
    <citation type="submission" date="2019-09" db="EMBL/GenBank/DDBJ databases">
        <authorList>
            <person name="Li J."/>
        </authorList>
    </citation>
    <scope>NUCLEOTIDE SEQUENCE [LARGE SCALE GENOMIC DNA]</scope>
    <source>
        <strain evidence="1">NRBC 14897</strain>
    </source>
</reference>
<keyword evidence="2" id="KW-1185">Reference proteome</keyword>
<dbReference type="EMBL" id="SDPP02000002">
    <property type="protein sequence ID" value="KAA1378778.1"/>
    <property type="molecule type" value="Genomic_DNA"/>
</dbReference>
<dbReference type="Pfam" id="PF04417">
    <property type="entry name" value="DUF501"/>
    <property type="match status" value="1"/>
</dbReference>